<keyword evidence="3" id="KW-0862">Zinc</keyword>
<sequence length="111" mass="12779">MVTKENERMSSKMFTCPYNPVHVMKITRAHHHIVNCRKAHAHKKFIICSYNALHHYAPEDEAKHLETCSDRIALIDAAYVSYGMKSVVTGNLTMPPPAQFQFDDDENWDSD</sequence>
<evidence type="ECO:0000313" key="5">
    <source>
        <dbReference type="EMBL" id="EFX71908.1"/>
    </source>
</evidence>
<gene>
    <name evidence="5" type="ORF">DAPPUDRAFT_326752</name>
</gene>
<feature type="domain" description="CHHC U11-48K-type" evidence="4">
    <location>
        <begin position="13"/>
        <end position="40"/>
    </location>
</feature>
<keyword evidence="1" id="KW-0479">Metal-binding</keyword>
<keyword evidence="2" id="KW-0863">Zinc-finger</keyword>
<dbReference type="InParanoid" id="E9H8P2"/>
<reference evidence="5 6" key="1">
    <citation type="journal article" date="2011" name="Science">
        <title>The ecoresponsive genome of Daphnia pulex.</title>
        <authorList>
            <person name="Colbourne J.K."/>
            <person name="Pfrender M.E."/>
            <person name="Gilbert D."/>
            <person name="Thomas W.K."/>
            <person name="Tucker A."/>
            <person name="Oakley T.H."/>
            <person name="Tokishita S."/>
            <person name="Aerts A."/>
            <person name="Arnold G.J."/>
            <person name="Basu M.K."/>
            <person name="Bauer D.J."/>
            <person name="Caceres C.E."/>
            <person name="Carmel L."/>
            <person name="Casola C."/>
            <person name="Choi J.H."/>
            <person name="Detter J.C."/>
            <person name="Dong Q."/>
            <person name="Dusheyko S."/>
            <person name="Eads B.D."/>
            <person name="Frohlich T."/>
            <person name="Geiler-Samerotte K.A."/>
            <person name="Gerlach D."/>
            <person name="Hatcher P."/>
            <person name="Jogdeo S."/>
            <person name="Krijgsveld J."/>
            <person name="Kriventseva E.V."/>
            <person name="Kultz D."/>
            <person name="Laforsch C."/>
            <person name="Lindquist E."/>
            <person name="Lopez J."/>
            <person name="Manak J.R."/>
            <person name="Muller J."/>
            <person name="Pangilinan J."/>
            <person name="Patwardhan R.P."/>
            <person name="Pitluck S."/>
            <person name="Pritham E.J."/>
            <person name="Rechtsteiner A."/>
            <person name="Rho M."/>
            <person name="Rogozin I.B."/>
            <person name="Sakarya O."/>
            <person name="Salamov A."/>
            <person name="Schaack S."/>
            <person name="Shapiro H."/>
            <person name="Shiga Y."/>
            <person name="Skalitzky C."/>
            <person name="Smith Z."/>
            <person name="Souvorov A."/>
            <person name="Sung W."/>
            <person name="Tang Z."/>
            <person name="Tsuchiya D."/>
            <person name="Tu H."/>
            <person name="Vos H."/>
            <person name="Wang M."/>
            <person name="Wolf Y.I."/>
            <person name="Yamagata H."/>
            <person name="Yamada T."/>
            <person name="Ye Y."/>
            <person name="Shaw J.R."/>
            <person name="Andrews J."/>
            <person name="Crease T.J."/>
            <person name="Tang H."/>
            <person name="Lucas S.M."/>
            <person name="Robertson H.M."/>
            <person name="Bork P."/>
            <person name="Koonin E.V."/>
            <person name="Zdobnov E.M."/>
            <person name="Grigoriev I.V."/>
            <person name="Lynch M."/>
            <person name="Boore J.L."/>
        </authorList>
    </citation>
    <scope>NUCLEOTIDE SEQUENCE [LARGE SCALE GENOMIC DNA]</scope>
</reference>
<dbReference type="PhylomeDB" id="E9H8P2"/>
<keyword evidence="6" id="KW-1185">Reference proteome</keyword>
<protein>
    <recommendedName>
        <fullName evidence="4">CHHC U11-48K-type domain-containing protein</fullName>
    </recommendedName>
</protein>
<proteinExistence type="predicted"/>
<dbReference type="EMBL" id="GL732605">
    <property type="protein sequence ID" value="EFX71908.1"/>
    <property type="molecule type" value="Genomic_DNA"/>
</dbReference>
<evidence type="ECO:0000256" key="2">
    <source>
        <dbReference type="ARBA" id="ARBA00022771"/>
    </source>
</evidence>
<name>E9H8P2_DAPPU</name>
<dbReference type="GO" id="GO:0008270">
    <property type="term" value="F:zinc ion binding"/>
    <property type="evidence" value="ECO:0007669"/>
    <property type="project" value="UniProtKB-KW"/>
</dbReference>
<dbReference type="HOGENOM" id="CLU_2160928_0_0_1"/>
<dbReference type="PROSITE" id="PS51800">
    <property type="entry name" value="ZF_CHHC_U11_48K"/>
    <property type="match status" value="2"/>
</dbReference>
<feature type="domain" description="CHHC U11-48K-type" evidence="4">
    <location>
        <begin position="45"/>
        <end position="72"/>
    </location>
</feature>
<dbReference type="KEGG" id="dpx:DAPPUDRAFT_326752"/>
<dbReference type="InterPro" id="IPR022776">
    <property type="entry name" value="TRM13/UPF0224_CHHC_Znf_dom"/>
</dbReference>
<evidence type="ECO:0000313" key="6">
    <source>
        <dbReference type="Proteomes" id="UP000000305"/>
    </source>
</evidence>
<dbReference type="AlphaFoldDB" id="E9H8P2"/>
<accession>E9H8P2</accession>
<evidence type="ECO:0000256" key="1">
    <source>
        <dbReference type="ARBA" id="ARBA00022723"/>
    </source>
</evidence>
<organism evidence="5 6">
    <name type="scientific">Daphnia pulex</name>
    <name type="common">Water flea</name>
    <dbReference type="NCBI Taxonomy" id="6669"/>
    <lineage>
        <taxon>Eukaryota</taxon>
        <taxon>Metazoa</taxon>
        <taxon>Ecdysozoa</taxon>
        <taxon>Arthropoda</taxon>
        <taxon>Crustacea</taxon>
        <taxon>Branchiopoda</taxon>
        <taxon>Diplostraca</taxon>
        <taxon>Cladocera</taxon>
        <taxon>Anomopoda</taxon>
        <taxon>Daphniidae</taxon>
        <taxon>Daphnia</taxon>
    </lineage>
</organism>
<dbReference type="OMA" id="NERMSSK"/>
<dbReference type="PANTHER" id="PTHR21402:SF5">
    <property type="entry name" value="GAMETOCYTE SPECIFIC FACTOR 1"/>
    <property type="match status" value="1"/>
</dbReference>
<dbReference type="OrthoDB" id="5839404at2759"/>
<evidence type="ECO:0000259" key="4">
    <source>
        <dbReference type="PROSITE" id="PS51800"/>
    </source>
</evidence>
<evidence type="ECO:0000256" key="3">
    <source>
        <dbReference type="ARBA" id="ARBA00022833"/>
    </source>
</evidence>
<dbReference type="PANTHER" id="PTHR21402">
    <property type="entry name" value="GAMETOCYTE SPECIFIC FACTOR 1-RELATED"/>
    <property type="match status" value="1"/>
</dbReference>
<dbReference type="Proteomes" id="UP000000305">
    <property type="component" value="Unassembled WGS sequence"/>
</dbReference>
<dbReference type="InterPro" id="IPR051591">
    <property type="entry name" value="UPF0224_FAM112_RNA_Proc"/>
</dbReference>